<feature type="compositionally biased region" description="Low complexity" evidence="1">
    <location>
        <begin position="578"/>
        <end position="595"/>
    </location>
</feature>
<feature type="compositionally biased region" description="Polar residues" evidence="1">
    <location>
        <begin position="64"/>
        <end position="73"/>
    </location>
</feature>
<dbReference type="Proteomes" id="UP000775872">
    <property type="component" value="Unassembled WGS sequence"/>
</dbReference>
<feature type="compositionally biased region" description="Pro residues" evidence="1">
    <location>
        <begin position="794"/>
        <end position="804"/>
    </location>
</feature>
<feature type="compositionally biased region" description="Pro residues" evidence="1">
    <location>
        <begin position="454"/>
        <end position="485"/>
    </location>
</feature>
<name>A0A9N9W1C5_9HYPO</name>
<feature type="compositionally biased region" description="Low complexity" evidence="1">
    <location>
        <begin position="105"/>
        <end position="116"/>
    </location>
</feature>
<protein>
    <submittedName>
        <fullName evidence="2">Uncharacterized protein</fullName>
    </submittedName>
</protein>
<dbReference type="EMBL" id="CABFOC020000002">
    <property type="protein sequence ID" value="CAH0039218.1"/>
    <property type="molecule type" value="Genomic_DNA"/>
</dbReference>
<reference evidence="3" key="1">
    <citation type="submission" date="2019-06" db="EMBL/GenBank/DDBJ databases">
        <authorList>
            <person name="Broberg M."/>
        </authorList>
    </citation>
    <scope>NUCLEOTIDE SEQUENCE [LARGE SCALE GENOMIC DNA]</scope>
</reference>
<feature type="compositionally biased region" description="Pro residues" evidence="1">
    <location>
        <begin position="663"/>
        <end position="672"/>
    </location>
</feature>
<feature type="compositionally biased region" description="Polar residues" evidence="1">
    <location>
        <begin position="498"/>
        <end position="508"/>
    </location>
</feature>
<organism evidence="2 3">
    <name type="scientific">Clonostachys solani</name>
    <dbReference type="NCBI Taxonomy" id="160281"/>
    <lineage>
        <taxon>Eukaryota</taxon>
        <taxon>Fungi</taxon>
        <taxon>Dikarya</taxon>
        <taxon>Ascomycota</taxon>
        <taxon>Pezizomycotina</taxon>
        <taxon>Sordariomycetes</taxon>
        <taxon>Hypocreomycetidae</taxon>
        <taxon>Hypocreales</taxon>
        <taxon>Bionectriaceae</taxon>
        <taxon>Clonostachys</taxon>
    </lineage>
</organism>
<feature type="compositionally biased region" description="Basic and acidic residues" evidence="1">
    <location>
        <begin position="745"/>
        <end position="758"/>
    </location>
</feature>
<comment type="caution">
    <text evidence="2">The sequence shown here is derived from an EMBL/GenBank/DDBJ whole genome shotgun (WGS) entry which is preliminary data.</text>
</comment>
<feature type="compositionally biased region" description="Pro residues" evidence="1">
    <location>
        <begin position="390"/>
        <end position="402"/>
    </location>
</feature>
<feature type="compositionally biased region" description="Low complexity" evidence="1">
    <location>
        <begin position="266"/>
        <end position="279"/>
    </location>
</feature>
<feature type="compositionally biased region" description="Pro residues" evidence="1">
    <location>
        <begin position="596"/>
        <end position="617"/>
    </location>
</feature>
<dbReference type="OrthoDB" id="4900435at2759"/>
<feature type="compositionally biased region" description="Polar residues" evidence="1">
    <location>
        <begin position="22"/>
        <end position="41"/>
    </location>
</feature>
<evidence type="ECO:0000256" key="1">
    <source>
        <dbReference type="SAM" id="MobiDB-lite"/>
    </source>
</evidence>
<feature type="compositionally biased region" description="Low complexity" evidence="1">
    <location>
        <begin position="286"/>
        <end position="295"/>
    </location>
</feature>
<feature type="compositionally biased region" description="Low complexity" evidence="1">
    <location>
        <begin position="767"/>
        <end position="784"/>
    </location>
</feature>
<gene>
    <name evidence="2" type="ORF">CSOL1703_00003513</name>
</gene>
<evidence type="ECO:0000313" key="2">
    <source>
        <dbReference type="EMBL" id="CAH0039218.1"/>
    </source>
</evidence>
<feature type="region of interest" description="Disordered" evidence="1">
    <location>
        <begin position="745"/>
        <end position="804"/>
    </location>
</feature>
<keyword evidence="3" id="KW-1185">Reference proteome</keyword>
<feature type="compositionally biased region" description="Polar residues" evidence="1">
    <location>
        <begin position="673"/>
        <end position="689"/>
    </location>
</feature>
<feature type="compositionally biased region" description="Low complexity" evidence="1">
    <location>
        <begin position="486"/>
        <end position="497"/>
    </location>
</feature>
<proteinExistence type="predicted"/>
<reference evidence="2 3" key="2">
    <citation type="submission" date="2021-10" db="EMBL/GenBank/DDBJ databases">
        <authorList>
            <person name="Piombo E."/>
        </authorList>
    </citation>
    <scope>NUCLEOTIDE SEQUENCE [LARGE SCALE GENOMIC DNA]</scope>
</reference>
<evidence type="ECO:0000313" key="3">
    <source>
        <dbReference type="Proteomes" id="UP000775872"/>
    </source>
</evidence>
<feature type="region of interest" description="Disordered" evidence="1">
    <location>
        <begin position="194"/>
        <end position="725"/>
    </location>
</feature>
<accession>A0A9N9W1C5</accession>
<dbReference type="AlphaFoldDB" id="A0A9N9W1C5"/>
<feature type="region of interest" description="Disordered" evidence="1">
    <location>
        <begin position="1"/>
        <end position="135"/>
    </location>
</feature>
<sequence>MGSALGTQAPPKEATAVRWTKLSPNLSSQRNVINLDCTTTSEEARTRGIATREPYLSPGGRMVSQPQNPNSSHPRPLFGAELEARPPDGNLVFEMSGESAPSKDNNNNNNNNNPNNIYPERKETGPDSQAHPWPFYLDEQGQRRPIMDEAGRAQAAANDDDDAVPAALAIKFAGRPVASDASAEVRPLVMRPASPAETESFIPAPLNISRPSQSSPPPLSPKKYKPYQPPTSLEEPKSPSIAGHPKHEPGQAYRPYRRPSYDERPSASAAAVPTAAPASGYGMVGSAPTSPAPSAQPFRYPSPAGKEQQSLAAVPPTASPKIPATGSPALGSRTPSPSLRPYQAPYSEYEVGNPANQSPPPPVPLKTRPPAVDSSAHQEAGVHVGQQGTPPVPPKSSSPPQPAEIVLWPHPPASGPAKATAQPPSPNPLVSGSSPGPSKPTSPAPGQVASFIPDPTPIPVETKPPPVAAPTFQPSPLPSPQPSPQPAQQSSAFIPQATYASGSGQNAEASARPSKFPQFPEVDHSVDSDPPPPYMLTATHGSGSHSVPSEKPSLFPPPPQMAPHLPQTDFPTQATYVSQSQPSSPLPPQTFSSPYGQPPSQPPPSLGQPPTQPPPGQSLPNAGPSPQAPSSTQDDCLPPPGPPPSHTQYAYTPLPGQTYHVLQPPPPLPPRPSTSHAYPSVGLSTNPVYSTAYPPPPKTHYVAQPQAIAGPSHSSSSQRPAGGKLFGSSVAKKWLDKTSQVLENKVEEILQNHPDPRFRPQANSNHAPQQPQYASQQPSGQYYSNTGSTTPQPQWQPPRSGPPS</sequence>